<proteinExistence type="predicted"/>
<comment type="caution">
    <text evidence="2">The sequence shown here is derived from an EMBL/GenBank/DDBJ whole genome shotgun (WGS) entry which is preliminary data.</text>
</comment>
<dbReference type="InterPro" id="IPR003961">
    <property type="entry name" value="FN3_dom"/>
</dbReference>
<dbReference type="PROSITE" id="PS50853">
    <property type="entry name" value="FN3"/>
    <property type="match status" value="1"/>
</dbReference>
<dbReference type="SUPFAM" id="SSF49265">
    <property type="entry name" value="Fibronectin type III"/>
    <property type="match status" value="1"/>
</dbReference>
<dbReference type="InterPro" id="IPR013783">
    <property type="entry name" value="Ig-like_fold"/>
</dbReference>
<protein>
    <recommendedName>
        <fullName evidence="1">Fibronectin type-III domain-containing protein</fullName>
    </recommendedName>
</protein>
<evidence type="ECO:0000313" key="2">
    <source>
        <dbReference type="EMBL" id="MFD1463845.1"/>
    </source>
</evidence>
<feature type="domain" description="Fibronectin type-III" evidence="1">
    <location>
        <begin position="1"/>
        <end position="82"/>
    </location>
</feature>
<evidence type="ECO:0000259" key="1">
    <source>
        <dbReference type="PROSITE" id="PS50853"/>
    </source>
</evidence>
<name>A0ABW4DKP9_9BACL</name>
<gene>
    <name evidence="2" type="ORF">ACFQ5D_21360</name>
</gene>
<accession>A0ABW4DKP9</accession>
<evidence type="ECO:0000313" key="3">
    <source>
        <dbReference type="Proteomes" id="UP001597340"/>
    </source>
</evidence>
<dbReference type="EMBL" id="JBHTNZ010000046">
    <property type="protein sequence ID" value="MFD1463845.1"/>
    <property type="molecule type" value="Genomic_DNA"/>
</dbReference>
<reference evidence="3" key="1">
    <citation type="journal article" date="2019" name="Int. J. Syst. Evol. Microbiol.">
        <title>The Global Catalogue of Microorganisms (GCM) 10K type strain sequencing project: providing services to taxonomists for standard genome sequencing and annotation.</title>
        <authorList>
            <consortium name="The Broad Institute Genomics Platform"/>
            <consortium name="The Broad Institute Genome Sequencing Center for Infectious Disease"/>
            <person name="Wu L."/>
            <person name="Ma J."/>
        </authorList>
    </citation>
    <scope>NUCLEOTIDE SEQUENCE [LARGE SCALE GENOMIC DNA]</scope>
    <source>
        <strain evidence="3">CCM 9147</strain>
    </source>
</reference>
<organism evidence="2 3">
    <name type="scientific">Paenibacillus farraposensis</name>
    <dbReference type="NCBI Taxonomy" id="2807095"/>
    <lineage>
        <taxon>Bacteria</taxon>
        <taxon>Bacillati</taxon>
        <taxon>Bacillota</taxon>
        <taxon>Bacilli</taxon>
        <taxon>Bacillales</taxon>
        <taxon>Paenibacillaceae</taxon>
        <taxon>Paenibacillus</taxon>
    </lineage>
</organism>
<feature type="non-terminal residue" evidence="2">
    <location>
        <position position="1"/>
    </location>
</feature>
<sequence>LNTPVTKATSTTSAITLSWEPIAGAGSYEVEADGVIQPAVTETSFTHSGLSAGTSHKYRVRAKTDKNTSDWSTLQTQATLRQTLMLNKIQIPSVTNDTYNNLPPIEEITESKMSVTEFPSVIEKDSALHFLTDANGEVSIPMNRKEENISEESVSE</sequence>
<dbReference type="Proteomes" id="UP001597340">
    <property type="component" value="Unassembled WGS sequence"/>
</dbReference>
<dbReference type="InterPro" id="IPR036116">
    <property type="entry name" value="FN3_sf"/>
</dbReference>
<keyword evidence="3" id="KW-1185">Reference proteome</keyword>
<dbReference type="Gene3D" id="2.60.40.10">
    <property type="entry name" value="Immunoglobulins"/>
    <property type="match status" value="1"/>
</dbReference>
<dbReference type="CDD" id="cd00063">
    <property type="entry name" value="FN3"/>
    <property type="match status" value="1"/>
</dbReference>